<keyword evidence="2" id="KW-0472">Membrane</keyword>
<feature type="transmembrane region" description="Helical" evidence="2">
    <location>
        <begin position="566"/>
        <end position="585"/>
    </location>
</feature>
<evidence type="ECO:0000313" key="7">
    <source>
        <dbReference type="Proteomes" id="UP000005222"/>
    </source>
</evidence>
<dbReference type="Proteomes" id="UP000005222">
    <property type="component" value="Chromosome K"/>
</dbReference>
<feature type="transmembrane region" description="Helical" evidence="2">
    <location>
        <begin position="430"/>
        <end position="448"/>
    </location>
</feature>
<evidence type="ECO:0000259" key="3">
    <source>
        <dbReference type="Pfam" id="PF23190"/>
    </source>
</evidence>
<dbReference type="InterPro" id="IPR056337">
    <property type="entry name" value="LHD_YVC1"/>
</dbReference>
<keyword evidence="7" id="KW-1185">Reference proteome</keyword>
<dbReference type="HOGENOM" id="CLU_014928_0_0_1"/>
<dbReference type="InterPro" id="IPR056336">
    <property type="entry name" value="YVC1_C"/>
</dbReference>
<dbReference type="OrthoDB" id="2373987at2759"/>
<gene>
    <name evidence="6" type="primary">Piso0_004020</name>
    <name evidence="5" type="ORF">GNLVRS01_PISO0K07688g</name>
    <name evidence="6" type="ORF">GNLVRS01_PISO0L07689g</name>
</gene>
<feature type="transmembrane region" description="Helical" evidence="2">
    <location>
        <begin position="321"/>
        <end position="339"/>
    </location>
</feature>
<feature type="transmembrane region" description="Helical" evidence="2">
    <location>
        <begin position="391"/>
        <end position="410"/>
    </location>
</feature>
<accession>G8Y796</accession>
<feature type="transmembrane region" description="Helical" evidence="2">
    <location>
        <begin position="359"/>
        <end position="379"/>
    </location>
</feature>
<evidence type="ECO:0000313" key="5">
    <source>
        <dbReference type="EMBL" id="CCE83445.1"/>
    </source>
</evidence>
<evidence type="ECO:0000256" key="1">
    <source>
        <dbReference type="SAM" id="MobiDB-lite"/>
    </source>
</evidence>
<evidence type="ECO:0000313" key="6">
    <source>
        <dbReference type="EMBL" id="CCE84476.1"/>
    </source>
</evidence>
<keyword evidence="2" id="KW-0812">Transmembrane</keyword>
<organism evidence="6 7">
    <name type="scientific">Pichia sorbitophila (strain ATCC MYA-4447 / BCRC 22081 / CBS 7064 / NBRC 10061 / NRRL Y-12695)</name>
    <name type="common">Hybrid yeast</name>
    <dbReference type="NCBI Taxonomy" id="559304"/>
    <lineage>
        <taxon>Eukaryota</taxon>
        <taxon>Fungi</taxon>
        <taxon>Dikarya</taxon>
        <taxon>Ascomycota</taxon>
        <taxon>Saccharomycotina</taxon>
        <taxon>Pichiomycetes</taxon>
        <taxon>Debaryomycetaceae</taxon>
        <taxon>Millerozyma</taxon>
    </lineage>
</organism>
<evidence type="ECO:0000256" key="2">
    <source>
        <dbReference type="SAM" id="Phobius"/>
    </source>
</evidence>
<protein>
    <submittedName>
        <fullName evidence="6">Piso0_004020 protein</fullName>
    </submittedName>
</protein>
<feature type="transmembrane region" description="Helical" evidence="2">
    <location>
        <begin position="491"/>
        <end position="513"/>
    </location>
</feature>
<feature type="transmembrane region" description="Helical" evidence="2">
    <location>
        <begin position="291"/>
        <end position="309"/>
    </location>
</feature>
<feature type="domain" description="YVC1 N-terminal linker helical" evidence="3">
    <location>
        <begin position="114"/>
        <end position="232"/>
    </location>
</feature>
<dbReference type="InterPro" id="IPR052971">
    <property type="entry name" value="TRP_calcium_channel"/>
</dbReference>
<reference evidence="7" key="2">
    <citation type="journal article" date="2012" name="G3 (Bethesda)">
        <title>Pichia sorbitophila, an interspecies yeast hybrid reveals early steps of genome resolution following polyploidization.</title>
        <authorList>
            <person name="Leh Louis V."/>
            <person name="Despons L."/>
            <person name="Friedrich A."/>
            <person name="Martin T."/>
            <person name="Durrens P."/>
            <person name="Casaregola S."/>
            <person name="Neuveglise C."/>
            <person name="Fairhead C."/>
            <person name="Marck C."/>
            <person name="Cruz J.A."/>
            <person name="Straub M.L."/>
            <person name="Kugler V."/>
            <person name="Sacerdot C."/>
            <person name="Uzunov Z."/>
            <person name="Thierry A."/>
            <person name="Weiss S."/>
            <person name="Bleykasten C."/>
            <person name="De Montigny J."/>
            <person name="Jacques N."/>
            <person name="Jung P."/>
            <person name="Lemaire M."/>
            <person name="Mallet S."/>
            <person name="Morel G."/>
            <person name="Richard G.F."/>
            <person name="Sarkar A."/>
            <person name="Savel G."/>
            <person name="Schacherer J."/>
            <person name="Seret M.L."/>
            <person name="Talla E."/>
            <person name="Samson G."/>
            <person name="Jubin C."/>
            <person name="Poulain J."/>
            <person name="Vacherie B."/>
            <person name="Barbe V."/>
            <person name="Pelletier E."/>
            <person name="Sherman D.J."/>
            <person name="Westhof E."/>
            <person name="Weissenbach J."/>
            <person name="Baret P.V."/>
            <person name="Wincker P."/>
            <person name="Gaillardin C."/>
            <person name="Dujon B."/>
            <person name="Souciet J.L."/>
        </authorList>
    </citation>
    <scope>NUCLEOTIDE SEQUENCE [LARGE SCALE GENOMIC DNA]</scope>
    <source>
        <strain evidence="7">ATCC MYA-4447 / BCRC 22081 / CBS 7064 / NBRC 10061 / NRRL Y-12695</strain>
    </source>
</reference>
<dbReference type="eggNOG" id="ENOG502QU70">
    <property type="taxonomic scope" value="Eukaryota"/>
</dbReference>
<dbReference type="Pfam" id="PF23317">
    <property type="entry name" value="YVC1_C"/>
    <property type="match status" value="1"/>
</dbReference>
<dbReference type="PANTHER" id="PTHR35859:SF4">
    <property type="entry name" value="MEMBRANE CHANNEL PROTEIN, PUTATIVE (AFU_ORTHOLOGUE AFUA_6G11300)-RELATED"/>
    <property type="match status" value="1"/>
</dbReference>
<dbReference type="InParanoid" id="G8Y796"/>
<proteinExistence type="predicted"/>
<name>G8Y796_PICSO</name>
<dbReference type="Proteomes" id="UP000005222">
    <property type="component" value="Chromosome L"/>
</dbReference>
<dbReference type="EMBL" id="FO082048">
    <property type="protein sequence ID" value="CCE84476.1"/>
    <property type="molecule type" value="Genomic_DNA"/>
</dbReference>
<keyword evidence="2" id="KW-1133">Transmembrane helix</keyword>
<reference evidence="6" key="1">
    <citation type="submission" date="2011-10" db="EMBL/GenBank/DDBJ databases">
        <authorList>
            <person name="Genoscope - CEA"/>
        </authorList>
    </citation>
    <scope>NUCLEOTIDE SEQUENCE</scope>
</reference>
<feature type="region of interest" description="Disordered" evidence="1">
    <location>
        <begin position="886"/>
        <end position="905"/>
    </location>
</feature>
<dbReference type="AlphaFoldDB" id="G8Y796"/>
<dbReference type="PANTHER" id="PTHR35859">
    <property type="entry name" value="NONSELECTIVE CATION CHANNEL PROTEIN"/>
    <property type="match status" value="1"/>
</dbReference>
<sequence>MKSQRHNVYNQSAPGNYGGWGTLDSKGKSLEFKYLYFTIQGLINKKVVLSLKYEQLKTPSIHSSLVKPLTKKIIEKASCSNLRLKLGKIQGIHQGLKWATPTNNFYTSDSKDQEKLSMNLIFILLLLRYEFLTKSENDLIKYEILNSKATICEVLAIRMLREYKSISRINLLFVSPLEDDFMGNVRSAVISKTYNTLEVAVLAKSKKFLSQPIIEQIIDKFYNGDLVLKKKNSAVNSTILSSLMEQNYNLEEQKNMIPEENSGNIINYKFTGLCYDKVLTRSNVVPKYQSIVINMKIFFLSLLHITLVLKNRNVKLHIHKLNIMYAVAEIFYWLMALNFNFEFILKLVHLEKKFLRKIVWTYTDFLLTALIDWAFILRIYGFFNAKVMTSYYDFFSLVSILLLPRMLSIFNNYEFFNLITLSFKKMSWKFFGLFCLFSCLISGFYLTFISLSSNITTPDIAFDMLKIFFGFTPSVWSNWDNYNNLGRVVLMAYLFLIQFIISTILAIVLSQAFSRLHQTNKEEFCYFKATNLIIYFHSSNLLYRIPQYISGKGSQSLILINRVGSVFRYPIVLVLFFYELLIANFRKGRKPKDLKAFTVLNKEVDYYPDRDLMFIINEDETEASVVGNRTRQSSNAYYQNGRILSKRDHAHVMSNNLFNNLVPMQSLGTIGNFRSMSADSLFLEDVSKDLRKNSISYSPGLGPTITNPEVEKNSDYKATAGNRQLLGQISNVSMCPTNPTSLAGKPVPYKKNRKKKAKKKEIIDKLTHIEVMIEQLANEPGLGTAIHGVDIYAGGQANDEASKLQDEASSVVRSSQLIPRMNAIYKINEGSYSATDSIDSMTEIENDDDEFDDTNDEIYETVHDIEENANFIGKSSSKDVNLIFSPEHEDQASSNDSDVLSDHSF</sequence>
<dbReference type="Pfam" id="PF23190">
    <property type="entry name" value="LHD_TRPY1"/>
    <property type="match status" value="1"/>
</dbReference>
<dbReference type="EMBL" id="FO082049">
    <property type="protein sequence ID" value="CCE83445.1"/>
    <property type="molecule type" value="Genomic_DNA"/>
</dbReference>
<evidence type="ECO:0000259" key="4">
    <source>
        <dbReference type="Pfam" id="PF23317"/>
    </source>
</evidence>
<feature type="domain" description="Calcium channel YVC1-like C-terminal transmembrane" evidence="4">
    <location>
        <begin position="326"/>
        <end position="542"/>
    </location>
</feature>
<dbReference type="STRING" id="559304.G8Y796"/>